<evidence type="ECO:0000313" key="2">
    <source>
        <dbReference type="Proteomes" id="UP001218218"/>
    </source>
</evidence>
<comment type="caution">
    <text evidence="1">The sequence shown here is derived from an EMBL/GenBank/DDBJ whole genome shotgun (WGS) entry which is preliminary data.</text>
</comment>
<proteinExistence type="predicted"/>
<dbReference type="EMBL" id="JARIHO010000009">
    <property type="protein sequence ID" value="KAJ7355700.1"/>
    <property type="molecule type" value="Genomic_DNA"/>
</dbReference>
<reference evidence="1" key="1">
    <citation type="submission" date="2023-03" db="EMBL/GenBank/DDBJ databases">
        <title>Massive genome expansion in bonnet fungi (Mycena s.s.) driven by repeated elements and novel gene families across ecological guilds.</title>
        <authorList>
            <consortium name="Lawrence Berkeley National Laboratory"/>
            <person name="Harder C.B."/>
            <person name="Miyauchi S."/>
            <person name="Viragh M."/>
            <person name="Kuo A."/>
            <person name="Thoen E."/>
            <person name="Andreopoulos B."/>
            <person name="Lu D."/>
            <person name="Skrede I."/>
            <person name="Drula E."/>
            <person name="Henrissat B."/>
            <person name="Morin E."/>
            <person name="Kohler A."/>
            <person name="Barry K."/>
            <person name="LaButti K."/>
            <person name="Morin E."/>
            <person name="Salamov A."/>
            <person name="Lipzen A."/>
            <person name="Mereny Z."/>
            <person name="Hegedus B."/>
            <person name="Baldrian P."/>
            <person name="Stursova M."/>
            <person name="Weitz H."/>
            <person name="Taylor A."/>
            <person name="Grigoriev I.V."/>
            <person name="Nagy L.G."/>
            <person name="Martin F."/>
            <person name="Kauserud H."/>
        </authorList>
    </citation>
    <scope>NUCLEOTIDE SEQUENCE</scope>
    <source>
        <strain evidence="1">CBHHK002</strain>
    </source>
</reference>
<accession>A0AAD7ADE8</accession>
<protein>
    <submittedName>
        <fullName evidence="1">Uncharacterized protein</fullName>
    </submittedName>
</protein>
<evidence type="ECO:0000313" key="1">
    <source>
        <dbReference type="EMBL" id="KAJ7355700.1"/>
    </source>
</evidence>
<keyword evidence="2" id="KW-1185">Reference proteome</keyword>
<organism evidence="1 2">
    <name type="scientific">Mycena albidolilacea</name>
    <dbReference type="NCBI Taxonomy" id="1033008"/>
    <lineage>
        <taxon>Eukaryota</taxon>
        <taxon>Fungi</taxon>
        <taxon>Dikarya</taxon>
        <taxon>Basidiomycota</taxon>
        <taxon>Agaricomycotina</taxon>
        <taxon>Agaricomycetes</taxon>
        <taxon>Agaricomycetidae</taxon>
        <taxon>Agaricales</taxon>
        <taxon>Marasmiineae</taxon>
        <taxon>Mycenaceae</taxon>
        <taxon>Mycena</taxon>
    </lineage>
</organism>
<dbReference type="Proteomes" id="UP001218218">
    <property type="component" value="Unassembled WGS sequence"/>
</dbReference>
<gene>
    <name evidence="1" type="ORF">DFH08DRAFT_506179</name>
</gene>
<sequence>MPDPGSFFALETAVLGNGRPAWIHLGSVPALWLDVYNYVWTLDSDSVPFLRIDAVIVPTANSSSICYYKVNYSGPLLPGRPTEKNNVPPWTRCGSGDATCSLPGRRRMYPYFSRQMQWSEFRWSDWLSWCVSPLVFSLVPHSKTEPSTDVPRHRHHQRPTGLFLCATLIHLSHFVINSDSTYVKTREAGSASTVTYQHAVHFAHVSHGP</sequence>
<dbReference type="AlphaFoldDB" id="A0AAD7ADE8"/>
<name>A0AAD7ADE8_9AGAR</name>